<dbReference type="InterPro" id="IPR036591">
    <property type="entry name" value="YggU-like_sf"/>
</dbReference>
<dbReference type="InterPro" id="IPR003746">
    <property type="entry name" value="DUF167"/>
</dbReference>
<gene>
    <name evidence="3" type="ORF">GM415_14545</name>
</gene>
<evidence type="ECO:0000313" key="3">
    <source>
        <dbReference type="EMBL" id="QGY41294.1"/>
    </source>
</evidence>
<comment type="similarity">
    <text evidence="1 2">Belongs to the UPF0235 family.</text>
</comment>
<name>A0A6I6JUB7_9BACT</name>
<protein>
    <recommendedName>
        <fullName evidence="2">UPF0235 protein GM415_14545</fullName>
    </recommendedName>
</protein>
<dbReference type="PANTHER" id="PTHR13420:SF7">
    <property type="entry name" value="UPF0235 PROTEIN C15ORF40"/>
    <property type="match status" value="1"/>
</dbReference>
<dbReference type="PANTHER" id="PTHR13420">
    <property type="entry name" value="UPF0235 PROTEIN C15ORF40"/>
    <property type="match status" value="1"/>
</dbReference>
<dbReference type="SUPFAM" id="SSF69786">
    <property type="entry name" value="YggU-like"/>
    <property type="match status" value="1"/>
</dbReference>
<dbReference type="NCBIfam" id="TIGR00251">
    <property type="entry name" value="DUF167 family protein"/>
    <property type="match status" value="1"/>
</dbReference>
<evidence type="ECO:0000313" key="4">
    <source>
        <dbReference type="Proteomes" id="UP000428328"/>
    </source>
</evidence>
<dbReference type="KEGG" id="psel:GM415_14545"/>
<evidence type="ECO:0000256" key="2">
    <source>
        <dbReference type="HAMAP-Rule" id="MF_00634"/>
    </source>
</evidence>
<proteinExistence type="inferred from homology"/>
<accession>A0A6I6JUB7</accession>
<dbReference type="Pfam" id="PF02594">
    <property type="entry name" value="DUF167"/>
    <property type="match status" value="1"/>
</dbReference>
<dbReference type="RefSeq" id="WP_158949416.1">
    <property type="nucleotide sequence ID" value="NZ_CP046400.1"/>
</dbReference>
<reference evidence="3 4" key="1">
    <citation type="submission" date="2019-11" db="EMBL/GenBank/DDBJ databases">
        <authorList>
            <person name="Zheng R.K."/>
            <person name="Sun C.M."/>
        </authorList>
    </citation>
    <scope>NUCLEOTIDE SEQUENCE [LARGE SCALE GENOMIC DNA]</scope>
    <source>
        <strain evidence="3 4">SRB007</strain>
    </source>
</reference>
<dbReference type="GO" id="GO:0005737">
    <property type="term" value="C:cytoplasm"/>
    <property type="evidence" value="ECO:0007669"/>
    <property type="project" value="TreeGrafter"/>
</dbReference>
<dbReference type="SMART" id="SM01152">
    <property type="entry name" value="DUF167"/>
    <property type="match status" value="1"/>
</dbReference>
<dbReference type="Gene3D" id="3.30.1200.10">
    <property type="entry name" value="YggU-like"/>
    <property type="match status" value="1"/>
</dbReference>
<keyword evidence="4" id="KW-1185">Reference proteome</keyword>
<dbReference type="Proteomes" id="UP000428328">
    <property type="component" value="Chromosome"/>
</dbReference>
<dbReference type="HAMAP" id="MF_00634">
    <property type="entry name" value="UPF0235"/>
    <property type="match status" value="1"/>
</dbReference>
<dbReference type="EMBL" id="CP046400">
    <property type="protein sequence ID" value="QGY41294.1"/>
    <property type="molecule type" value="Genomic_DNA"/>
</dbReference>
<dbReference type="AlphaFoldDB" id="A0A6I6JUB7"/>
<evidence type="ECO:0000256" key="1">
    <source>
        <dbReference type="ARBA" id="ARBA00010364"/>
    </source>
</evidence>
<sequence>MKEFVSKSGKGWILHVWVQPGAKKTEVAGEYQGCVKIRLGAPAVDNKANKALVAYIAKLLKVKKSQVVIESGLTNRRKRLTIDGAAKPDFSVFR</sequence>
<organism evidence="3 4">
    <name type="scientific">Pseudodesulfovibrio cashew</name>
    <dbReference type="NCBI Taxonomy" id="2678688"/>
    <lineage>
        <taxon>Bacteria</taxon>
        <taxon>Pseudomonadati</taxon>
        <taxon>Thermodesulfobacteriota</taxon>
        <taxon>Desulfovibrionia</taxon>
        <taxon>Desulfovibrionales</taxon>
        <taxon>Desulfovibrionaceae</taxon>
    </lineage>
</organism>